<dbReference type="InterPro" id="IPR012614">
    <property type="entry name" value="SASP_SspP"/>
</dbReference>
<dbReference type="Proteomes" id="UP000029409">
    <property type="component" value="Chromosome"/>
</dbReference>
<dbReference type="EMBL" id="CP009288">
    <property type="protein sequence ID" value="AIQ10672.1"/>
    <property type="molecule type" value="Genomic_DNA"/>
</dbReference>
<dbReference type="RefSeq" id="WP_042204606.1">
    <property type="nucleotide sequence ID" value="NZ_CP009288.1"/>
</dbReference>
<dbReference type="AlphaFoldDB" id="A0A089HHT6"/>
<dbReference type="STRING" id="44251.PDUR_00435"/>
<evidence type="ECO:0000313" key="3">
    <source>
        <dbReference type="EMBL" id="AIQ10672.1"/>
    </source>
</evidence>
<feature type="compositionally biased region" description="Polar residues" evidence="2">
    <location>
        <begin position="41"/>
        <end position="50"/>
    </location>
</feature>
<sequence>MSKPKTIQVPGTQPSGDREQQRYDQEGPEPLSGSKKVKQANHVSHNNPQG</sequence>
<dbReference type="Pfam" id="PF08179">
    <property type="entry name" value="SspP"/>
    <property type="match status" value="1"/>
</dbReference>
<organism evidence="3 4">
    <name type="scientific">Paenibacillus durus</name>
    <name type="common">Paenibacillus azotofixans</name>
    <dbReference type="NCBI Taxonomy" id="44251"/>
    <lineage>
        <taxon>Bacteria</taxon>
        <taxon>Bacillati</taxon>
        <taxon>Bacillota</taxon>
        <taxon>Bacilli</taxon>
        <taxon>Bacillales</taxon>
        <taxon>Paenibacillaceae</taxon>
        <taxon>Paenibacillus</taxon>
    </lineage>
</organism>
<dbReference type="OrthoDB" id="1684521at2"/>
<keyword evidence="4" id="KW-1185">Reference proteome</keyword>
<protein>
    <submittedName>
        <fullName evidence="3">Spore protein</fullName>
    </submittedName>
</protein>
<feature type="region of interest" description="Disordered" evidence="2">
    <location>
        <begin position="1"/>
        <end position="50"/>
    </location>
</feature>
<keyword evidence="1" id="KW-0749">Sporulation</keyword>
<evidence type="ECO:0000256" key="1">
    <source>
        <dbReference type="ARBA" id="ARBA00022969"/>
    </source>
</evidence>
<evidence type="ECO:0000313" key="4">
    <source>
        <dbReference type="Proteomes" id="UP000029409"/>
    </source>
</evidence>
<gene>
    <name evidence="3" type="ORF">PDUR_00435</name>
</gene>
<dbReference type="GO" id="GO:0030435">
    <property type="term" value="P:sporulation resulting in formation of a cellular spore"/>
    <property type="evidence" value="ECO:0007669"/>
    <property type="project" value="UniProtKB-KW"/>
</dbReference>
<evidence type="ECO:0000256" key="2">
    <source>
        <dbReference type="SAM" id="MobiDB-lite"/>
    </source>
</evidence>
<feature type="compositionally biased region" description="Basic and acidic residues" evidence="2">
    <location>
        <begin position="16"/>
        <end position="25"/>
    </location>
</feature>
<reference evidence="3 4" key="1">
    <citation type="submission" date="2014-08" db="EMBL/GenBank/DDBJ databases">
        <title>Comparative genomics of the Paenibacillus odorifer group.</title>
        <authorList>
            <person name="den Bakker H.C."/>
            <person name="Tsai Y.-C."/>
            <person name="Martin N."/>
            <person name="Korlach J."/>
            <person name="Wiedmann M."/>
        </authorList>
    </citation>
    <scope>NUCLEOTIDE SEQUENCE [LARGE SCALE GENOMIC DNA]</scope>
    <source>
        <strain evidence="3 4">DSM 1735</strain>
    </source>
</reference>
<accession>A0A089HHT6</accession>
<dbReference type="KEGG" id="pdu:PDUR_00435"/>
<proteinExistence type="predicted"/>
<name>A0A089HHT6_PAEDU</name>